<protein>
    <recommendedName>
        <fullName evidence="4">DUF2512 family protein</fullName>
    </recommendedName>
</protein>
<accession>A0A3A1VI24</accession>
<reference evidence="2 3" key="1">
    <citation type="submission" date="2018-09" db="EMBL/GenBank/DDBJ databases">
        <title>Paenibacillus aracenensis nov. sp. isolated from a cave in southern Spain.</title>
        <authorList>
            <person name="Jurado V."/>
            <person name="Gutierrez-Patricio S."/>
            <person name="Gonzalez-Pimentel J.L."/>
            <person name="Miller A.Z."/>
            <person name="Laiz L."/>
            <person name="Saiz-Jimenez C."/>
        </authorList>
    </citation>
    <scope>NUCLEOTIDE SEQUENCE [LARGE SCALE GENOMIC DNA]</scope>
    <source>
        <strain evidence="2 3">DSM 22867</strain>
    </source>
</reference>
<gene>
    <name evidence="2" type="ORF">D3P08_00745</name>
</gene>
<evidence type="ECO:0000313" key="2">
    <source>
        <dbReference type="EMBL" id="RIX60147.1"/>
    </source>
</evidence>
<dbReference type="EMBL" id="QXQA01000001">
    <property type="protein sequence ID" value="RIX60147.1"/>
    <property type="molecule type" value="Genomic_DNA"/>
</dbReference>
<dbReference type="RefSeq" id="WP_119597523.1">
    <property type="nucleotide sequence ID" value="NZ_QXQA01000001.1"/>
</dbReference>
<dbReference type="OrthoDB" id="1926204at2"/>
<keyword evidence="3" id="KW-1185">Reference proteome</keyword>
<sequence>MTSFLLKVITIPLILILSDGFSGRIEFAGVGQAITFGIILAAIGTLMEYFLLRDGTLWLSVMMDFVVSAIVLYYVVNMLEGAAITLGAAVIVSLILGVIEFFVHLGLLRSGKIQEAA</sequence>
<dbReference type="AlphaFoldDB" id="A0A3A1VI24"/>
<organism evidence="2 3">
    <name type="scientific">Paenibacillus nanensis</name>
    <dbReference type="NCBI Taxonomy" id="393251"/>
    <lineage>
        <taxon>Bacteria</taxon>
        <taxon>Bacillati</taxon>
        <taxon>Bacillota</taxon>
        <taxon>Bacilli</taxon>
        <taxon>Bacillales</taxon>
        <taxon>Paenibacillaceae</taxon>
        <taxon>Paenibacillus</taxon>
    </lineage>
</organism>
<feature type="transmembrane region" description="Helical" evidence="1">
    <location>
        <begin position="82"/>
        <end position="103"/>
    </location>
</feature>
<dbReference type="Proteomes" id="UP000266482">
    <property type="component" value="Unassembled WGS sequence"/>
</dbReference>
<proteinExistence type="predicted"/>
<feature type="transmembrane region" description="Helical" evidence="1">
    <location>
        <begin position="57"/>
        <end position="76"/>
    </location>
</feature>
<name>A0A3A1VI24_9BACL</name>
<evidence type="ECO:0008006" key="4">
    <source>
        <dbReference type="Google" id="ProtNLM"/>
    </source>
</evidence>
<keyword evidence="1" id="KW-0472">Membrane</keyword>
<evidence type="ECO:0000313" key="3">
    <source>
        <dbReference type="Proteomes" id="UP000266482"/>
    </source>
</evidence>
<evidence type="ECO:0000256" key="1">
    <source>
        <dbReference type="SAM" id="Phobius"/>
    </source>
</evidence>
<feature type="transmembrane region" description="Helical" evidence="1">
    <location>
        <begin position="30"/>
        <end position="50"/>
    </location>
</feature>
<keyword evidence="1" id="KW-1133">Transmembrane helix</keyword>
<keyword evidence="1" id="KW-0812">Transmembrane</keyword>
<comment type="caution">
    <text evidence="2">The sequence shown here is derived from an EMBL/GenBank/DDBJ whole genome shotgun (WGS) entry which is preliminary data.</text>
</comment>